<dbReference type="GeneID" id="63756550"/>
<dbReference type="STRING" id="1036612.A0A1L9TXK2"/>
<evidence type="ECO:0000313" key="3">
    <source>
        <dbReference type="EMBL" id="OJJ64156.1"/>
    </source>
</evidence>
<dbReference type="Proteomes" id="UP000184356">
    <property type="component" value="Unassembled WGS sequence"/>
</dbReference>
<dbReference type="InterPro" id="IPR004360">
    <property type="entry name" value="Glyas_Fos-R_dOase_dom"/>
</dbReference>
<evidence type="ECO:0000313" key="4">
    <source>
        <dbReference type="Proteomes" id="UP000184356"/>
    </source>
</evidence>
<evidence type="ECO:0000256" key="1">
    <source>
        <dbReference type="ARBA" id="ARBA00010363"/>
    </source>
</evidence>
<proteinExistence type="inferred from homology"/>
<dbReference type="InterPro" id="IPR050383">
    <property type="entry name" value="GlyoxalaseI/FosfomycinResist"/>
</dbReference>
<dbReference type="Pfam" id="PF00903">
    <property type="entry name" value="Glyoxalase"/>
    <property type="match status" value="1"/>
</dbReference>
<dbReference type="VEuPathDB" id="FungiDB:ASPSYDRAFT_127531"/>
<dbReference type="InterPro" id="IPR029068">
    <property type="entry name" value="Glyas_Bleomycin-R_OHBP_Dase"/>
</dbReference>
<dbReference type="PANTHER" id="PTHR21366">
    <property type="entry name" value="GLYOXALASE FAMILY PROTEIN"/>
    <property type="match status" value="1"/>
</dbReference>
<name>A0A1L9TXK2_9EURO</name>
<gene>
    <name evidence="3" type="ORF">ASPSYDRAFT_127531</name>
</gene>
<dbReference type="PROSITE" id="PS51819">
    <property type="entry name" value="VOC"/>
    <property type="match status" value="1"/>
</dbReference>
<dbReference type="RefSeq" id="XP_040707962.1">
    <property type="nucleotide sequence ID" value="XM_040840477.1"/>
</dbReference>
<dbReference type="Gene3D" id="3.10.180.10">
    <property type="entry name" value="2,3-Dihydroxybiphenyl 1,2-Dioxygenase, domain 1"/>
    <property type="match status" value="1"/>
</dbReference>
<organism evidence="3 4">
    <name type="scientific">Aspergillus sydowii CBS 593.65</name>
    <dbReference type="NCBI Taxonomy" id="1036612"/>
    <lineage>
        <taxon>Eukaryota</taxon>
        <taxon>Fungi</taxon>
        <taxon>Dikarya</taxon>
        <taxon>Ascomycota</taxon>
        <taxon>Pezizomycotina</taxon>
        <taxon>Eurotiomycetes</taxon>
        <taxon>Eurotiomycetidae</taxon>
        <taxon>Eurotiales</taxon>
        <taxon>Aspergillaceae</taxon>
        <taxon>Aspergillus</taxon>
        <taxon>Aspergillus subgen. Nidulantes</taxon>
    </lineage>
</organism>
<protein>
    <recommendedName>
        <fullName evidence="2">VOC domain-containing protein</fullName>
    </recommendedName>
</protein>
<dbReference type="PANTHER" id="PTHR21366:SF14">
    <property type="entry name" value="GLYOXALASE DOMAIN-CONTAINING PROTEIN 5"/>
    <property type="match status" value="1"/>
</dbReference>
<dbReference type="AlphaFoldDB" id="A0A1L9TXK2"/>
<sequence length="138" mass="15331">MNTPVTIKSLDHLVLTVRSIPDTVAFYTTHLGMKHEVFTSPLSPTVSRHALLFGSQKINLHESGREFEPKAENVQPGSGDLCFLSDQSVERVLEYFNSTNIEVLEGGKVVERTGARGKIRSVYVRDPDGNLIEVSNYV</sequence>
<keyword evidence="4" id="KW-1185">Reference proteome</keyword>
<reference evidence="4" key="1">
    <citation type="journal article" date="2017" name="Genome Biol.">
        <title>Comparative genomics reveals high biological diversity and specific adaptations in the industrially and medically important fungal genus Aspergillus.</title>
        <authorList>
            <person name="de Vries R.P."/>
            <person name="Riley R."/>
            <person name="Wiebenga A."/>
            <person name="Aguilar-Osorio G."/>
            <person name="Amillis S."/>
            <person name="Uchima C.A."/>
            <person name="Anderluh G."/>
            <person name="Asadollahi M."/>
            <person name="Askin M."/>
            <person name="Barry K."/>
            <person name="Battaglia E."/>
            <person name="Bayram O."/>
            <person name="Benocci T."/>
            <person name="Braus-Stromeyer S.A."/>
            <person name="Caldana C."/>
            <person name="Canovas D."/>
            <person name="Cerqueira G.C."/>
            <person name="Chen F."/>
            <person name="Chen W."/>
            <person name="Choi C."/>
            <person name="Clum A."/>
            <person name="Dos Santos R.A."/>
            <person name="Damasio A.R."/>
            <person name="Diallinas G."/>
            <person name="Emri T."/>
            <person name="Fekete E."/>
            <person name="Flipphi M."/>
            <person name="Freyberg S."/>
            <person name="Gallo A."/>
            <person name="Gournas C."/>
            <person name="Habgood R."/>
            <person name="Hainaut M."/>
            <person name="Harispe M.L."/>
            <person name="Henrissat B."/>
            <person name="Hilden K.S."/>
            <person name="Hope R."/>
            <person name="Hossain A."/>
            <person name="Karabika E."/>
            <person name="Karaffa L."/>
            <person name="Karanyi Z."/>
            <person name="Krasevec N."/>
            <person name="Kuo A."/>
            <person name="Kusch H."/>
            <person name="LaButti K."/>
            <person name="Lagendijk E.L."/>
            <person name="Lapidus A."/>
            <person name="Levasseur A."/>
            <person name="Lindquist E."/>
            <person name="Lipzen A."/>
            <person name="Logrieco A.F."/>
            <person name="MacCabe A."/>
            <person name="Maekelae M.R."/>
            <person name="Malavazi I."/>
            <person name="Melin P."/>
            <person name="Meyer V."/>
            <person name="Mielnichuk N."/>
            <person name="Miskei M."/>
            <person name="Molnar A.P."/>
            <person name="Mule G."/>
            <person name="Ngan C.Y."/>
            <person name="Orejas M."/>
            <person name="Orosz E."/>
            <person name="Ouedraogo J.P."/>
            <person name="Overkamp K.M."/>
            <person name="Park H.-S."/>
            <person name="Perrone G."/>
            <person name="Piumi F."/>
            <person name="Punt P.J."/>
            <person name="Ram A.F."/>
            <person name="Ramon A."/>
            <person name="Rauscher S."/>
            <person name="Record E."/>
            <person name="Riano-Pachon D.M."/>
            <person name="Robert V."/>
            <person name="Roehrig J."/>
            <person name="Ruller R."/>
            <person name="Salamov A."/>
            <person name="Salih N.S."/>
            <person name="Samson R.A."/>
            <person name="Sandor E."/>
            <person name="Sanguinetti M."/>
            <person name="Schuetze T."/>
            <person name="Sepcic K."/>
            <person name="Shelest E."/>
            <person name="Sherlock G."/>
            <person name="Sophianopoulou V."/>
            <person name="Squina F.M."/>
            <person name="Sun H."/>
            <person name="Susca A."/>
            <person name="Todd R.B."/>
            <person name="Tsang A."/>
            <person name="Unkles S.E."/>
            <person name="van de Wiele N."/>
            <person name="van Rossen-Uffink D."/>
            <person name="Oliveira J.V."/>
            <person name="Vesth T.C."/>
            <person name="Visser J."/>
            <person name="Yu J.-H."/>
            <person name="Zhou M."/>
            <person name="Andersen M.R."/>
            <person name="Archer D.B."/>
            <person name="Baker S.E."/>
            <person name="Benoit I."/>
            <person name="Brakhage A.A."/>
            <person name="Braus G.H."/>
            <person name="Fischer R."/>
            <person name="Frisvad J.C."/>
            <person name="Goldman G.H."/>
            <person name="Houbraken J."/>
            <person name="Oakley B."/>
            <person name="Pocsi I."/>
            <person name="Scazzocchio C."/>
            <person name="Seiboth B."/>
            <person name="vanKuyk P.A."/>
            <person name="Wortman J."/>
            <person name="Dyer P.S."/>
            <person name="Grigoriev I.V."/>
        </authorList>
    </citation>
    <scope>NUCLEOTIDE SEQUENCE [LARGE SCALE GENOMIC DNA]</scope>
    <source>
        <strain evidence="4">CBS 593.65</strain>
    </source>
</reference>
<dbReference type="InterPro" id="IPR037523">
    <property type="entry name" value="VOC_core"/>
</dbReference>
<accession>A0A1L9TXK2</accession>
<comment type="similarity">
    <text evidence="1">Belongs to the glyoxalase I family.</text>
</comment>
<evidence type="ECO:0000259" key="2">
    <source>
        <dbReference type="PROSITE" id="PS51819"/>
    </source>
</evidence>
<dbReference type="SUPFAM" id="SSF54593">
    <property type="entry name" value="Glyoxalase/Bleomycin resistance protein/Dihydroxybiphenyl dioxygenase"/>
    <property type="match status" value="1"/>
</dbReference>
<dbReference type="CDD" id="cd07253">
    <property type="entry name" value="GLOD5"/>
    <property type="match status" value="1"/>
</dbReference>
<feature type="domain" description="VOC" evidence="2">
    <location>
        <begin position="9"/>
        <end position="137"/>
    </location>
</feature>
<dbReference type="OrthoDB" id="5371818at2759"/>
<dbReference type="EMBL" id="KV878582">
    <property type="protein sequence ID" value="OJJ64156.1"/>
    <property type="molecule type" value="Genomic_DNA"/>
</dbReference>